<evidence type="ECO:0000313" key="1">
    <source>
        <dbReference type="EMBL" id="KAF5766748.1"/>
    </source>
</evidence>
<dbReference type="AlphaFoldDB" id="A0A9K3E5Z1"/>
<protein>
    <submittedName>
        <fullName evidence="1">Uncharacterized protein</fullName>
    </submittedName>
</protein>
<proteinExistence type="predicted"/>
<name>A0A9K3E5Z1_HELAN</name>
<organism evidence="1 2">
    <name type="scientific">Helianthus annuus</name>
    <name type="common">Common sunflower</name>
    <dbReference type="NCBI Taxonomy" id="4232"/>
    <lineage>
        <taxon>Eukaryota</taxon>
        <taxon>Viridiplantae</taxon>
        <taxon>Streptophyta</taxon>
        <taxon>Embryophyta</taxon>
        <taxon>Tracheophyta</taxon>
        <taxon>Spermatophyta</taxon>
        <taxon>Magnoliopsida</taxon>
        <taxon>eudicotyledons</taxon>
        <taxon>Gunneridae</taxon>
        <taxon>Pentapetalae</taxon>
        <taxon>asterids</taxon>
        <taxon>campanulids</taxon>
        <taxon>Asterales</taxon>
        <taxon>Asteraceae</taxon>
        <taxon>Asteroideae</taxon>
        <taxon>Heliantheae alliance</taxon>
        <taxon>Heliantheae</taxon>
        <taxon>Helianthus</taxon>
    </lineage>
</organism>
<reference evidence="1" key="2">
    <citation type="submission" date="2020-06" db="EMBL/GenBank/DDBJ databases">
        <title>Helianthus annuus Genome sequencing and assembly Release 2.</title>
        <authorList>
            <person name="Gouzy J."/>
            <person name="Langlade N."/>
            <person name="Munos S."/>
        </authorList>
    </citation>
    <scope>NUCLEOTIDE SEQUENCE</scope>
    <source>
        <tissue evidence="1">Leaves</tissue>
    </source>
</reference>
<comment type="caution">
    <text evidence="1">The sequence shown here is derived from an EMBL/GenBank/DDBJ whole genome shotgun (WGS) entry which is preliminary data.</text>
</comment>
<dbReference type="Gramene" id="mRNA:HanXRQr2_Chr15g0719091">
    <property type="protein sequence ID" value="mRNA:HanXRQr2_Chr15g0719091"/>
    <property type="gene ID" value="HanXRQr2_Chr15g0719091"/>
</dbReference>
<sequence length="43" mass="4852">MFSNLTPEDIVDAPECLLFARRKSTVSGEFVRVVEIGRVKGRK</sequence>
<gene>
    <name evidence="1" type="ORF">HanXRQr2_Chr15g0719091</name>
</gene>
<accession>A0A9K3E5Z1</accession>
<dbReference type="EMBL" id="MNCJ02000330">
    <property type="protein sequence ID" value="KAF5766748.1"/>
    <property type="molecule type" value="Genomic_DNA"/>
</dbReference>
<evidence type="ECO:0000313" key="2">
    <source>
        <dbReference type="Proteomes" id="UP000215914"/>
    </source>
</evidence>
<dbReference type="Proteomes" id="UP000215914">
    <property type="component" value="Unassembled WGS sequence"/>
</dbReference>
<keyword evidence="2" id="KW-1185">Reference proteome</keyword>
<reference evidence="1" key="1">
    <citation type="journal article" date="2017" name="Nature">
        <title>The sunflower genome provides insights into oil metabolism, flowering and Asterid evolution.</title>
        <authorList>
            <person name="Badouin H."/>
            <person name="Gouzy J."/>
            <person name="Grassa C.J."/>
            <person name="Murat F."/>
            <person name="Staton S.E."/>
            <person name="Cottret L."/>
            <person name="Lelandais-Briere C."/>
            <person name="Owens G.L."/>
            <person name="Carrere S."/>
            <person name="Mayjonade B."/>
            <person name="Legrand L."/>
            <person name="Gill N."/>
            <person name="Kane N.C."/>
            <person name="Bowers J.E."/>
            <person name="Hubner S."/>
            <person name="Bellec A."/>
            <person name="Berard A."/>
            <person name="Berges H."/>
            <person name="Blanchet N."/>
            <person name="Boniface M.C."/>
            <person name="Brunel D."/>
            <person name="Catrice O."/>
            <person name="Chaidir N."/>
            <person name="Claudel C."/>
            <person name="Donnadieu C."/>
            <person name="Faraut T."/>
            <person name="Fievet G."/>
            <person name="Helmstetter N."/>
            <person name="King M."/>
            <person name="Knapp S.J."/>
            <person name="Lai Z."/>
            <person name="Le Paslier M.C."/>
            <person name="Lippi Y."/>
            <person name="Lorenzon L."/>
            <person name="Mandel J.R."/>
            <person name="Marage G."/>
            <person name="Marchand G."/>
            <person name="Marquand E."/>
            <person name="Bret-Mestries E."/>
            <person name="Morien E."/>
            <person name="Nambeesan S."/>
            <person name="Nguyen T."/>
            <person name="Pegot-Espagnet P."/>
            <person name="Pouilly N."/>
            <person name="Raftis F."/>
            <person name="Sallet E."/>
            <person name="Schiex T."/>
            <person name="Thomas J."/>
            <person name="Vandecasteele C."/>
            <person name="Vares D."/>
            <person name="Vear F."/>
            <person name="Vautrin S."/>
            <person name="Crespi M."/>
            <person name="Mangin B."/>
            <person name="Burke J.M."/>
            <person name="Salse J."/>
            <person name="Munos S."/>
            <person name="Vincourt P."/>
            <person name="Rieseberg L.H."/>
            <person name="Langlade N.B."/>
        </authorList>
    </citation>
    <scope>NUCLEOTIDE SEQUENCE</scope>
    <source>
        <tissue evidence="1">Leaves</tissue>
    </source>
</reference>